<dbReference type="RefSeq" id="WP_379514853.1">
    <property type="nucleotide sequence ID" value="NZ_JBHSPA010000020.1"/>
</dbReference>
<evidence type="ECO:0000313" key="2">
    <source>
        <dbReference type="Proteomes" id="UP001596058"/>
    </source>
</evidence>
<keyword evidence="2" id="KW-1185">Reference proteome</keyword>
<dbReference type="EMBL" id="JBHSPA010000020">
    <property type="protein sequence ID" value="MFC5825330.1"/>
    <property type="molecule type" value="Genomic_DNA"/>
</dbReference>
<comment type="caution">
    <text evidence="1">The sequence shown here is derived from an EMBL/GenBank/DDBJ whole genome shotgun (WGS) entry which is preliminary data.</text>
</comment>
<organism evidence="1 2">
    <name type="scientific">Nonomuraea insulae</name>
    <dbReference type="NCBI Taxonomy" id="1616787"/>
    <lineage>
        <taxon>Bacteria</taxon>
        <taxon>Bacillati</taxon>
        <taxon>Actinomycetota</taxon>
        <taxon>Actinomycetes</taxon>
        <taxon>Streptosporangiales</taxon>
        <taxon>Streptosporangiaceae</taxon>
        <taxon>Nonomuraea</taxon>
    </lineage>
</organism>
<accession>A0ABW1CKD6</accession>
<name>A0ABW1CKD6_9ACTN</name>
<dbReference type="Proteomes" id="UP001596058">
    <property type="component" value="Unassembled WGS sequence"/>
</dbReference>
<evidence type="ECO:0000313" key="1">
    <source>
        <dbReference type="EMBL" id="MFC5825330.1"/>
    </source>
</evidence>
<protein>
    <submittedName>
        <fullName evidence="1">Uncharacterized protein</fullName>
    </submittedName>
</protein>
<gene>
    <name evidence="1" type="ORF">ACFPZ3_15820</name>
</gene>
<reference evidence="2" key="1">
    <citation type="journal article" date="2019" name="Int. J. Syst. Evol. Microbiol.">
        <title>The Global Catalogue of Microorganisms (GCM) 10K type strain sequencing project: providing services to taxonomists for standard genome sequencing and annotation.</title>
        <authorList>
            <consortium name="The Broad Institute Genomics Platform"/>
            <consortium name="The Broad Institute Genome Sequencing Center for Infectious Disease"/>
            <person name="Wu L."/>
            <person name="Ma J."/>
        </authorList>
    </citation>
    <scope>NUCLEOTIDE SEQUENCE [LARGE SCALE GENOMIC DNA]</scope>
    <source>
        <strain evidence="2">CCUG 53903</strain>
    </source>
</reference>
<proteinExistence type="predicted"/>
<sequence length="56" mass="5965">MNSLGIVLAGRLNSIDTRRLRPRTLLESGVGGRAGSASAVLLGGEPWIYADRLNSR</sequence>